<reference evidence="5" key="2">
    <citation type="journal article" date="2023" name="Science">
        <title>Genomic signatures of disease resistance in endangered staghorn corals.</title>
        <authorList>
            <person name="Vollmer S.V."/>
            <person name="Selwyn J.D."/>
            <person name="Despard B.A."/>
            <person name="Roesel C.L."/>
        </authorList>
    </citation>
    <scope>NUCLEOTIDE SEQUENCE</scope>
    <source>
        <strain evidence="5">K2</strain>
    </source>
</reference>
<dbReference type="SMART" id="SM00248">
    <property type="entry name" value="ANK"/>
    <property type="match status" value="5"/>
</dbReference>
<organism evidence="5 6">
    <name type="scientific">Acropora cervicornis</name>
    <name type="common">Staghorn coral</name>
    <dbReference type="NCBI Taxonomy" id="6130"/>
    <lineage>
        <taxon>Eukaryota</taxon>
        <taxon>Metazoa</taxon>
        <taxon>Cnidaria</taxon>
        <taxon>Anthozoa</taxon>
        <taxon>Hexacorallia</taxon>
        <taxon>Scleractinia</taxon>
        <taxon>Astrocoeniina</taxon>
        <taxon>Acroporidae</taxon>
        <taxon>Acropora</taxon>
    </lineage>
</organism>
<feature type="compositionally biased region" description="Low complexity" evidence="4">
    <location>
        <begin position="516"/>
        <end position="527"/>
    </location>
</feature>
<dbReference type="SUPFAM" id="SSF48403">
    <property type="entry name" value="Ankyrin repeat"/>
    <property type="match status" value="1"/>
</dbReference>
<evidence type="ECO:0000256" key="4">
    <source>
        <dbReference type="SAM" id="MobiDB-lite"/>
    </source>
</evidence>
<dbReference type="Pfam" id="PF12796">
    <property type="entry name" value="Ank_2"/>
    <property type="match status" value="1"/>
</dbReference>
<dbReference type="PROSITE" id="PS50088">
    <property type="entry name" value="ANK_REPEAT"/>
    <property type="match status" value="1"/>
</dbReference>
<dbReference type="Gene3D" id="1.25.40.20">
    <property type="entry name" value="Ankyrin repeat-containing domain"/>
    <property type="match status" value="1"/>
</dbReference>
<accession>A0AAD9R3H8</accession>
<dbReference type="PROSITE" id="PS50297">
    <property type="entry name" value="ANK_REP_REGION"/>
    <property type="match status" value="1"/>
</dbReference>
<proteinExistence type="predicted"/>
<keyword evidence="6" id="KW-1185">Reference proteome</keyword>
<protein>
    <submittedName>
        <fullName evidence="5">Ankyrin repeat domain-containing protein 63</fullName>
    </submittedName>
</protein>
<comment type="caution">
    <text evidence="5">The sequence shown here is derived from an EMBL/GenBank/DDBJ whole genome shotgun (WGS) entry which is preliminary data.</text>
</comment>
<dbReference type="PANTHER" id="PTHR24173:SF40">
    <property type="entry name" value="AGAP006757-PA"/>
    <property type="match status" value="1"/>
</dbReference>
<keyword evidence="1" id="KW-0677">Repeat</keyword>
<feature type="region of interest" description="Disordered" evidence="4">
    <location>
        <begin position="501"/>
        <end position="527"/>
    </location>
</feature>
<feature type="region of interest" description="Disordered" evidence="4">
    <location>
        <begin position="270"/>
        <end position="293"/>
    </location>
</feature>
<evidence type="ECO:0000256" key="2">
    <source>
        <dbReference type="ARBA" id="ARBA00023043"/>
    </source>
</evidence>
<dbReference type="EMBL" id="JARQWQ010000004">
    <property type="protein sequence ID" value="KAK2572428.1"/>
    <property type="molecule type" value="Genomic_DNA"/>
</dbReference>
<evidence type="ECO:0000256" key="1">
    <source>
        <dbReference type="ARBA" id="ARBA00022737"/>
    </source>
</evidence>
<name>A0AAD9R3H8_ACRCE</name>
<dbReference type="PANTHER" id="PTHR24173">
    <property type="entry name" value="ANKYRIN REPEAT CONTAINING"/>
    <property type="match status" value="1"/>
</dbReference>
<dbReference type="InterPro" id="IPR036770">
    <property type="entry name" value="Ankyrin_rpt-contain_sf"/>
</dbReference>
<evidence type="ECO:0000313" key="5">
    <source>
        <dbReference type="EMBL" id="KAK2572428.1"/>
    </source>
</evidence>
<sequence length="555" mass="62593">MKAHVLNPGMARLKEAICDGRIYQTRHLLDSGVHVDFVDEEGLTPLMRAAKLPDEKSRTRQNLLKLLLQFGADVNTVDKKGRHVLSQACMDEKEDIVRLLCHVAKQDVDLNLRDFEGNNPLMHAVRTGNVSLVKFVLDELKEFQVDVQAIDVRNNEDRTPYLEAKRLGYEECAKILLTEGNASTNIQVNPFLDFISEKDECSFEGKVRGVEDSKRAILKSTKTPPFNSLKIQKKKKSNPLKNNSSFSSEQLASLKPGKILKRSTISPRKLSSSHLINEEGREEKEKVLKSEEKPRRRRKFAWDELVDAREMTVTSRTDPSGKEFQFITMTEPLEPANMKTAPVFLSSSQAKTLSSDDNKVQPWVSKQDLSWSSDLSASRDELFYSERRERLERERASSSTTLRPCGDFYRESGPSISSRRQFRSCFVASRTEQNEKDDVCSWSSHFSVHNSPSVAFLTKIMNLYAEQLSPDSSFRSGVKPINPDEPKIPTISVVTSLGDESFHDSGRFTPSRPGMSSRSSSSTNGSALSISRKFQSVVARTVNSYLPNRRGLSTL</sequence>
<evidence type="ECO:0000256" key="3">
    <source>
        <dbReference type="PROSITE-ProRule" id="PRU00023"/>
    </source>
</evidence>
<dbReference type="InterPro" id="IPR002110">
    <property type="entry name" value="Ankyrin_rpt"/>
</dbReference>
<gene>
    <name evidence="5" type="ORF">P5673_002670</name>
</gene>
<dbReference type="Proteomes" id="UP001249851">
    <property type="component" value="Unassembled WGS sequence"/>
</dbReference>
<reference evidence="5" key="1">
    <citation type="journal article" date="2023" name="G3 (Bethesda)">
        <title>Whole genome assembly and annotation of the endangered Caribbean coral Acropora cervicornis.</title>
        <authorList>
            <person name="Selwyn J.D."/>
            <person name="Vollmer S.V."/>
        </authorList>
    </citation>
    <scope>NUCLEOTIDE SEQUENCE</scope>
    <source>
        <strain evidence="5">K2</strain>
    </source>
</reference>
<feature type="repeat" description="ANK" evidence="3">
    <location>
        <begin position="41"/>
        <end position="79"/>
    </location>
</feature>
<feature type="compositionally biased region" description="Basic and acidic residues" evidence="4">
    <location>
        <begin position="276"/>
        <end position="293"/>
    </location>
</feature>
<dbReference type="AlphaFoldDB" id="A0AAD9R3H8"/>
<keyword evidence="2 3" id="KW-0040">ANK repeat</keyword>
<evidence type="ECO:0000313" key="6">
    <source>
        <dbReference type="Proteomes" id="UP001249851"/>
    </source>
</evidence>